<protein>
    <submittedName>
        <fullName evidence="2">Uncharacterized protein</fullName>
    </submittedName>
</protein>
<dbReference type="EMBL" id="WNYA01011319">
    <property type="protein sequence ID" value="KAG8540173.1"/>
    <property type="molecule type" value="Genomic_DNA"/>
</dbReference>
<evidence type="ECO:0000256" key="1">
    <source>
        <dbReference type="SAM" id="MobiDB-lite"/>
    </source>
</evidence>
<name>A0AAV6Z1P5_ENGPU</name>
<dbReference type="Proteomes" id="UP000824782">
    <property type="component" value="Unassembled WGS sequence"/>
</dbReference>
<sequence>MSTMRPRTRDTCGSQLENLVLNNCGACSKTLWSNGLDGGRGGHCLAGALATLPRGHKKVMKSRSNSLVDSEETEPNRSVHLSV</sequence>
<keyword evidence="3" id="KW-1185">Reference proteome</keyword>
<proteinExistence type="predicted"/>
<gene>
    <name evidence="2" type="ORF">GDO81_019758</name>
</gene>
<comment type="caution">
    <text evidence="2">The sequence shown here is derived from an EMBL/GenBank/DDBJ whole genome shotgun (WGS) entry which is preliminary data.</text>
</comment>
<reference evidence="2" key="1">
    <citation type="thesis" date="2020" institute="ProQuest LLC" country="789 East Eisenhower Parkway, Ann Arbor, MI, USA">
        <title>Comparative Genomics and Chromosome Evolution.</title>
        <authorList>
            <person name="Mudd A.B."/>
        </authorList>
    </citation>
    <scope>NUCLEOTIDE SEQUENCE</scope>
    <source>
        <strain evidence="2">237g6f4</strain>
        <tissue evidence="2">Blood</tissue>
    </source>
</reference>
<dbReference type="AlphaFoldDB" id="A0AAV6Z1P5"/>
<accession>A0AAV6Z1P5</accession>
<evidence type="ECO:0000313" key="2">
    <source>
        <dbReference type="EMBL" id="KAG8540173.1"/>
    </source>
</evidence>
<feature type="region of interest" description="Disordered" evidence="1">
    <location>
        <begin position="56"/>
        <end position="83"/>
    </location>
</feature>
<organism evidence="2 3">
    <name type="scientific">Engystomops pustulosus</name>
    <name type="common">Tungara frog</name>
    <name type="synonym">Physalaemus pustulosus</name>
    <dbReference type="NCBI Taxonomy" id="76066"/>
    <lineage>
        <taxon>Eukaryota</taxon>
        <taxon>Metazoa</taxon>
        <taxon>Chordata</taxon>
        <taxon>Craniata</taxon>
        <taxon>Vertebrata</taxon>
        <taxon>Euteleostomi</taxon>
        <taxon>Amphibia</taxon>
        <taxon>Batrachia</taxon>
        <taxon>Anura</taxon>
        <taxon>Neobatrachia</taxon>
        <taxon>Hyloidea</taxon>
        <taxon>Leptodactylidae</taxon>
        <taxon>Leiuperinae</taxon>
        <taxon>Engystomops</taxon>
    </lineage>
</organism>
<evidence type="ECO:0000313" key="3">
    <source>
        <dbReference type="Proteomes" id="UP000824782"/>
    </source>
</evidence>